<keyword evidence="1" id="KW-0812">Transmembrane</keyword>
<keyword evidence="1" id="KW-1133">Transmembrane helix</keyword>
<protein>
    <recommendedName>
        <fullName evidence="4">PH domain-containing protein</fullName>
    </recommendedName>
</protein>
<dbReference type="RefSeq" id="WP_265126821.1">
    <property type="nucleotide sequence ID" value="NZ_JAPCHY010000003.1"/>
</dbReference>
<keyword evidence="1" id="KW-0472">Membrane</keyword>
<organism evidence="2 3">
    <name type="scientific">Xanthomonas chitinilytica</name>
    <dbReference type="NCBI Taxonomy" id="2989819"/>
    <lineage>
        <taxon>Bacteria</taxon>
        <taxon>Pseudomonadati</taxon>
        <taxon>Pseudomonadota</taxon>
        <taxon>Gammaproteobacteria</taxon>
        <taxon>Lysobacterales</taxon>
        <taxon>Lysobacteraceae</taxon>
        <taxon>Xanthomonas</taxon>
    </lineage>
</organism>
<name>A0ABT3JTP7_9XANT</name>
<feature type="transmembrane region" description="Helical" evidence="1">
    <location>
        <begin position="18"/>
        <end position="40"/>
    </location>
</feature>
<evidence type="ECO:0008006" key="4">
    <source>
        <dbReference type="Google" id="ProtNLM"/>
    </source>
</evidence>
<sequence>MNAAAAPARRFRSSYRAFLVPGTRVTAILAAVLLAAGALLPHAGGALPWQAALAIAGLTWLGWLIVAGLSATQQVRIHDDGRIVVRGVGTGFRRRGFAAGEVQSAGLLQWPQVRSSPAGHLVLQLRPAAHRGWNRVAVIDTHPFNRSDGALFQAVLAAVASVQPRLRLPVVDRAGNPC</sequence>
<proteinExistence type="predicted"/>
<dbReference type="EMBL" id="JAPCHY010000003">
    <property type="protein sequence ID" value="MCW4471861.1"/>
    <property type="molecule type" value="Genomic_DNA"/>
</dbReference>
<gene>
    <name evidence="2" type="ORF">OK345_04975</name>
</gene>
<comment type="caution">
    <text evidence="2">The sequence shown here is derived from an EMBL/GenBank/DDBJ whole genome shotgun (WGS) entry which is preliminary data.</text>
</comment>
<evidence type="ECO:0000256" key="1">
    <source>
        <dbReference type="SAM" id="Phobius"/>
    </source>
</evidence>
<accession>A0ABT3JTP7</accession>
<evidence type="ECO:0000313" key="2">
    <source>
        <dbReference type="EMBL" id="MCW4471861.1"/>
    </source>
</evidence>
<feature type="transmembrane region" description="Helical" evidence="1">
    <location>
        <begin position="46"/>
        <end position="66"/>
    </location>
</feature>
<dbReference type="Proteomes" id="UP001209922">
    <property type="component" value="Unassembled WGS sequence"/>
</dbReference>
<evidence type="ECO:0000313" key="3">
    <source>
        <dbReference type="Proteomes" id="UP001209922"/>
    </source>
</evidence>
<keyword evidence="3" id="KW-1185">Reference proteome</keyword>
<reference evidence="2 3" key="1">
    <citation type="submission" date="2022-10" db="EMBL/GenBank/DDBJ databases">
        <title>Xanthomonas sp. H13-6.</title>
        <authorList>
            <person name="Liu X."/>
            <person name="Deng Z."/>
            <person name="Jiang Y."/>
            <person name="Yu T."/>
            <person name="Ai J."/>
        </authorList>
    </citation>
    <scope>NUCLEOTIDE SEQUENCE [LARGE SCALE GENOMIC DNA]</scope>
    <source>
        <strain evidence="2 3">H13-6</strain>
    </source>
</reference>